<evidence type="ECO:0000256" key="1">
    <source>
        <dbReference type="SAM" id="Phobius"/>
    </source>
</evidence>
<organism evidence="2 3">
    <name type="scientific">Anaeromyxobacter diazotrophicus</name>
    <dbReference type="NCBI Taxonomy" id="2590199"/>
    <lineage>
        <taxon>Bacteria</taxon>
        <taxon>Pseudomonadati</taxon>
        <taxon>Myxococcota</taxon>
        <taxon>Myxococcia</taxon>
        <taxon>Myxococcales</taxon>
        <taxon>Cystobacterineae</taxon>
        <taxon>Anaeromyxobacteraceae</taxon>
        <taxon>Anaeromyxobacter</taxon>
    </lineage>
</organism>
<keyword evidence="1" id="KW-0472">Membrane</keyword>
<feature type="transmembrane region" description="Helical" evidence="1">
    <location>
        <begin position="191"/>
        <end position="211"/>
    </location>
</feature>
<evidence type="ECO:0000313" key="2">
    <source>
        <dbReference type="EMBL" id="GEJ57741.1"/>
    </source>
</evidence>
<keyword evidence="1" id="KW-1133">Transmembrane helix</keyword>
<evidence type="ECO:0008006" key="4">
    <source>
        <dbReference type="Google" id="ProtNLM"/>
    </source>
</evidence>
<feature type="transmembrane region" description="Helical" evidence="1">
    <location>
        <begin position="345"/>
        <end position="362"/>
    </location>
</feature>
<feature type="transmembrane region" description="Helical" evidence="1">
    <location>
        <begin position="95"/>
        <end position="115"/>
    </location>
</feature>
<feature type="transmembrane region" description="Helical" evidence="1">
    <location>
        <begin position="223"/>
        <end position="242"/>
    </location>
</feature>
<dbReference type="Proteomes" id="UP000503640">
    <property type="component" value="Unassembled WGS sequence"/>
</dbReference>
<feature type="transmembrane region" description="Helical" evidence="1">
    <location>
        <begin position="374"/>
        <end position="392"/>
    </location>
</feature>
<proteinExistence type="predicted"/>
<protein>
    <recommendedName>
        <fullName evidence="4">NnrS family protein</fullName>
    </recommendedName>
</protein>
<keyword evidence="3" id="KW-1185">Reference proteome</keyword>
<dbReference type="RefSeq" id="WP_176065587.1">
    <property type="nucleotide sequence ID" value="NZ_BJTG01000005.1"/>
</dbReference>
<dbReference type="Pfam" id="PF05940">
    <property type="entry name" value="NnrS"/>
    <property type="match status" value="1"/>
</dbReference>
<feature type="transmembrane region" description="Helical" evidence="1">
    <location>
        <begin position="248"/>
        <end position="269"/>
    </location>
</feature>
<evidence type="ECO:0000313" key="3">
    <source>
        <dbReference type="Proteomes" id="UP000503640"/>
    </source>
</evidence>
<dbReference type="AlphaFoldDB" id="A0A7I9VMY3"/>
<gene>
    <name evidence="2" type="ORF">AMYX_24820</name>
</gene>
<dbReference type="InterPro" id="IPR010266">
    <property type="entry name" value="NnrS"/>
</dbReference>
<feature type="transmembrane region" description="Helical" evidence="1">
    <location>
        <begin position="61"/>
        <end position="83"/>
    </location>
</feature>
<feature type="transmembrane region" description="Helical" evidence="1">
    <location>
        <begin position="306"/>
        <end position="324"/>
    </location>
</feature>
<accession>A0A7I9VMY3</accession>
<feature type="transmembrane region" description="Helical" evidence="1">
    <location>
        <begin position="151"/>
        <end position="171"/>
    </location>
</feature>
<comment type="caution">
    <text evidence="2">The sequence shown here is derived from an EMBL/GenBank/DDBJ whole genome shotgun (WGS) entry which is preliminary data.</text>
</comment>
<feature type="transmembrane region" description="Helical" evidence="1">
    <location>
        <begin position="30"/>
        <end position="49"/>
    </location>
</feature>
<feature type="transmembrane region" description="Helical" evidence="1">
    <location>
        <begin position="281"/>
        <end position="300"/>
    </location>
</feature>
<reference evidence="3" key="1">
    <citation type="journal article" date="2020" name="Appl. Environ. Microbiol.">
        <title>Diazotrophic Anaeromyxobacter Isolates from Soils.</title>
        <authorList>
            <person name="Masuda Y."/>
            <person name="Yamanaka H."/>
            <person name="Xu Z.X."/>
            <person name="Shiratori Y."/>
            <person name="Aono T."/>
            <person name="Amachi S."/>
            <person name="Senoo K."/>
            <person name="Itoh H."/>
        </authorList>
    </citation>
    <scope>NUCLEOTIDE SEQUENCE [LARGE SCALE GENOMIC DNA]</scope>
    <source>
        <strain evidence="3">R267</strain>
    </source>
</reference>
<keyword evidence="1" id="KW-0812">Transmembrane</keyword>
<feature type="transmembrane region" description="Helical" evidence="1">
    <location>
        <begin position="121"/>
        <end position="139"/>
    </location>
</feature>
<name>A0A7I9VMY3_9BACT</name>
<dbReference type="EMBL" id="BJTG01000005">
    <property type="protein sequence ID" value="GEJ57741.1"/>
    <property type="molecule type" value="Genomic_DNA"/>
</dbReference>
<sequence>MSAAPDPREAGERTALVQPDPLWRREPWRLLFPEAMLAALAGVGAWLTYGLGANVGYPSDFHAVAQIEGFLACIAAGFLFTFLPRRVGAPPATPLQVALAVLAPAVAVVAAALGAEVASQAAWLVLVGVLLAFAAPRLAAAGATLKLPNAIVWVPAGLLFGAAGAVLRVWAGAAEDVPLRLAGQGLLTQGMLTALVVGVGATLLPVLTRGVPHAETAGTARDAAAKALHLAGAAALAASFFVEAEASPRLGCAVRAAVALVTLLAAARIDRLPTVPGLHRRLVWLSAWLLPLGYALAAVTPRYEEAGLHVVYIGGFALMALSVGHHVAQAHGGTPRVLAGRPRRLVALAALVLGALVLRGIVDLDRPHERVWLALASLAFLGATACWASLVLPRLRGV</sequence>